<dbReference type="Proteomes" id="UP000887013">
    <property type="component" value="Unassembled WGS sequence"/>
</dbReference>
<reference evidence="1" key="1">
    <citation type="submission" date="2020-08" db="EMBL/GenBank/DDBJ databases">
        <title>Multicomponent nature underlies the extraordinary mechanical properties of spider dragline silk.</title>
        <authorList>
            <person name="Kono N."/>
            <person name="Nakamura H."/>
            <person name="Mori M."/>
            <person name="Yoshida Y."/>
            <person name="Ohtoshi R."/>
            <person name="Malay A.D."/>
            <person name="Moran D.A.P."/>
            <person name="Tomita M."/>
            <person name="Numata K."/>
            <person name="Arakawa K."/>
        </authorList>
    </citation>
    <scope>NUCLEOTIDE SEQUENCE</scope>
</reference>
<proteinExistence type="predicted"/>
<dbReference type="EMBL" id="BMAW01055730">
    <property type="protein sequence ID" value="GFT02502.1"/>
    <property type="molecule type" value="Genomic_DNA"/>
</dbReference>
<name>A0A8X6NAG1_NEPPI</name>
<keyword evidence="2" id="KW-1185">Reference proteome</keyword>
<sequence length="124" mass="14610">MLLSRIIFLTLERESPRYTIARVHEFSVSCIKSSFESVPLVRKHVTALWKEPFSDDHWCGLSKRLRLVVHLIRNRCAYKRCAAVTYRPYSPVHQMHIGKLCICVIRHPTTVAFGYEMKFHYALF</sequence>
<dbReference type="AlphaFoldDB" id="A0A8X6NAG1"/>
<evidence type="ECO:0000313" key="2">
    <source>
        <dbReference type="Proteomes" id="UP000887013"/>
    </source>
</evidence>
<evidence type="ECO:0000313" key="1">
    <source>
        <dbReference type="EMBL" id="GFT02502.1"/>
    </source>
</evidence>
<comment type="caution">
    <text evidence="1">The sequence shown here is derived from an EMBL/GenBank/DDBJ whole genome shotgun (WGS) entry which is preliminary data.</text>
</comment>
<organism evidence="1 2">
    <name type="scientific">Nephila pilipes</name>
    <name type="common">Giant wood spider</name>
    <name type="synonym">Nephila maculata</name>
    <dbReference type="NCBI Taxonomy" id="299642"/>
    <lineage>
        <taxon>Eukaryota</taxon>
        <taxon>Metazoa</taxon>
        <taxon>Ecdysozoa</taxon>
        <taxon>Arthropoda</taxon>
        <taxon>Chelicerata</taxon>
        <taxon>Arachnida</taxon>
        <taxon>Araneae</taxon>
        <taxon>Araneomorphae</taxon>
        <taxon>Entelegynae</taxon>
        <taxon>Araneoidea</taxon>
        <taxon>Nephilidae</taxon>
        <taxon>Nephila</taxon>
    </lineage>
</organism>
<protein>
    <submittedName>
        <fullName evidence="1">Uncharacterized protein</fullName>
    </submittedName>
</protein>
<accession>A0A8X6NAG1</accession>
<gene>
    <name evidence="1" type="ORF">NPIL_592311</name>
</gene>